<evidence type="ECO:0000313" key="4">
    <source>
        <dbReference type="Proteomes" id="UP000805614"/>
    </source>
</evidence>
<keyword evidence="1" id="KW-0472">Membrane</keyword>
<protein>
    <recommendedName>
        <fullName evidence="2">DUF6542 domain-containing protein</fullName>
    </recommendedName>
</protein>
<accession>A0ABR7LR07</accession>
<keyword evidence="1" id="KW-0812">Transmembrane</keyword>
<reference evidence="3 4" key="1">
    <citation type="submission" date="2020-06" db="EMBL/GenBank/DDBJ databases">
        <title>Actinomadura xiongansis sp. nov., isolated from soil of Baiyangdian.</title>
        <authorList>
            <person name="Zhang X."/>
        </authorList>
    </citation>
    <scope>NUCLEOTIDE SEQUENCE [LARGE SCALE GENOMIC DNA]</scope>
    <source>
        <strain evidence="3 4">HBUM206468</strain>
    </source>
</reference>
<name>A0ABR7LR07_9ACTN</name>
<feature type="domain" description="DUF6542" evidence="2">
    <location>
        <begin position="12"/>
        <end position="128"/>
    </location>
</feature>
<dbReference type="Proteomes" id="UP000805614">
    <property type="component" value="Unassembled WGS sequence"/>
</dbReference>
<proteinExistence type="predicted"/>
<feature type="transmembrane region" description="Helical" evidence="1">
    <location>
        <begin position="39"/>
        <end position="56"/>
    </location>
</feature>
<organism evidence="3 4">
    <name type="scientific">Actinomadura alba</name>
    <dbReference type="NCBI Taxonomy" id="406431"/>
    <lineage>
        <taxon>Bacteria</taxon>
        <taxon>Bacillati</taxon>
        <taxon>Actinomycetota</taxon>
        <taxon>Actinomycetes</taxon>
        <taxon>Streptosporangiales</taxon>
        <taxon>Thermomonosporaceae</taxon>
        <taxon>Actinomadura</taxon>
    </lineage>
</organism>
<feature type="transmembrane region" description="Helical" evidence="1">
    <location>
        <begin position="12"/>
        <end position="33"/>
    </location>
</feature>
<gene>
    <name evidence="3" type="ORF">HKK74_16560</name>
</gene>
<feature type="transmembrane region" description="Helical" evidence="1">
    <location>
        <begin position="96"/>
        <end position="123"/>
    </location>
</feature>
<dbReference type="RefSeq" id="WP_187244226.1">
    <property type="nucleotide sequence ID" value="NZ_BAAAOK010000004.1"/>
</dbReference>
<sequence>MRRQPSGSSITLTGRGGMVVIFGIAVVGGVLGSESLLDVGLLPGVSFVIGCVLAALTTRPADLLTIAVTPPVIFFLVALITSVVDALGSGSLLRGLFVGVLTMLAAGAPWLFLGTLLVIGITIPRGLFISLRELRGRLVGRRLFEDDDYDDDPVRWDEPQT</sequence>
<comment type="caution">
    <text evidence="3">The sequence shown here is derived from an EMBL/GenBank/DDBJ whole genome shotgun (WGS) entry which is preliminary data.</text>
</comment>
<dbReference type="Pfam" id="PF20177">
    <property type="entry name" value="DUF6542"/>
    <property type="match status" value="1"/>
</dbReference>
<dbReference type="InterPro" id="IPR046672">
    <property type="entry name" value="DUF6542"/>
</dbReference>
<keyword evidence="1" id="KW-1133">Transmembrane helix</keyword>
<evidence type="ECO:0000259" key="2">
    <source>
        <dbReference type="Pfam" id="PF20177"/>
    </source>
</evidence>
<evidence type="ECO:0000256" key="1">
    <source>
        <dbReference type="SAM" id="Phobius"/>
    </source>
</evidence>
<dbReference type="EMBL" id="JABVEC010000011">
    <property type="protein sequence ID" value="MBC6467103.1"/>
    <property type="molecule type" value="Genomic_DNA"/>
</dbReference>
<evidence type="ECO:0000313" key="3">
    <source>
        <dbReference type="EMBL" id="MBC6467103.1"/>
    </source>
</evidence>
<keyword evidence="4" id="KW-1185">Reference proteome</keyword>
<feature type="transmembrane region" description="Helical" evidence="1">
    <location>
        <begin position="63"/>
        <end position="84"/>
    </location>
</feature>